<dbReference type="AlphaFoldDB" id="A0A2W5NNU3"/>
<protein>
    <submittedName>
        <fullName evidence="1">Uncharacterized protein</fullName>
    </submittedName>
</protein>
<name>A0A2W5NNU3_9SPHN</name>
<comment type="caution">
    <text evidence="1">The sequence shown here is derived from an EMBL/GenBank/DDBJ whole genome shotgun (WGS) entry which is preliminary data.</text>
</comment>
<dbReference type="EMBL" id="QFPX01000008">
    <property type="protein sequence ID" value="PZQ54614.1"/>
    <property type="molecule type" value="Genomic_DNA"/>
</dbReference>
<gene>
    <name evidence="1" type="ORF">DI555_11270</name>
</gene>
<proteinExistence type="predicted"/>
<evidence type="ECO:0000313" key="2">
    <source>
        <dbReference type="Proteomes" id="UP000249082"/>
    </source>
</evidence>
<organism evidence="1 2">
    <name type="scientific">Novosphingobium pentaromativorans</name>
    <dbReference type="NCBI Taxonomy" id="205844"/>
    <lineage>
        <taxon>Bacteria</taxon>
        <taxon>Pseudomonadati</taxon>
        <taxon>Pseudomonadota</taxon>
        <taxon>Alphaproteobacteria</taxon>
        <taxon>Sphingomonadales</taxon>
        <taxon>Sphingomonadaceae</taxon>
        <taxon>Novosphingobium</taxon>
    </lineage>
</organism>
<dbReference type="Proteomes" id="UP000249082">
    <property type="component" value="Unassembled WGS sequence"/>
</dbReference>
<reference evidence="1 2" key="1">
    <citation type="submission" date="2017-08" db="EMBL/GenBank/DDBJ databases">
        <title>Infants hospitalized years apart are colonized by the same room-sourced microbial strains.</title>
        <authorList>
            <person name="Brooks B."/>
            <person name="Olm M.R."/>
            <person name="Firek B.A."/>
            <person name="Baker R."/>
            <person name="Thomas B.C."/>
            <person name="Morowitz M.J."/>
            <person name="Banfield J.F."/>
        </authorList>
    </citation>
    <scope>NUCLEOTIDE SEQUENCE [LARGE SCALE GENOMIC DNA]</scope>
    <source>
        <strain evidence="1">S2_005_002_R2_33</strain>
    </source>
</reference>
<accession>A0A2W5NNU3</accession>
<evidence type="ECO:0000313" key="1">
    <source>
        <dbReference type="EMBL" id="PZQ54614.1"/>
    </source>
</evidence>
<sequence>MDLPREFQISAEVVSAGLALGPGPAEIAAHIAQAQRGDAVEIGGGQIVAGNAHHFAYRRSNVAIGVDGGRLEQQGSGQ</sequence>